<dbReference type="EMBL" id="AP025739">
    <property type="protein sequence ID" value="BDI33533.1"/>
    <property type="molecule type" value="Genomic_DNA"/>
</dbReference>
<reference evidence="1 2" key="1">
    <citation type="journal article" date="2019" name="Int. J. Syst. Evol. Microbiol.">
        <title>Capsulimonas corticalis gen. nov., sp. nov., an aerobic capsulated bacterium, of a novel bacterial order, Capsulimonadales ord. nov., of the class Armatimonadia of the phylum Armatimonadetes.</title>
        <authorList>
            <person name="Li J."/>
            <person name="Kudo C."/>
            <person name="Tonouchi A."/>
        </authorList>
    </citation>
    <scope>NUCLEOTIDE SEQUENCE [LARGE SCALE GENOMIC DNA]</scope>
    <source>
        <strain evidence="1 2">AX-7</strain>
    </source>
</reference>
<keyword evidence="2" id="KW-1185">Reference proteome</keyword>
<evidence type="ECO:0000313" key="2">
    <source>
        <dbReference type="Proteomes" id="UP000287394"/>
    </source>
</evidence>
<dbReference type="KEGG" id="ccot:CCAX7_55840"/>
<accession>A0A402D0P4</accession>
<dbReference type="AlphaFoldDB" id="A0A402D0P4"/>
<dbReference type="Proteomes" id="UP000287394">
    <property type="component" value="Chromosome"/>
</dbReference>
<sequence>MAERGLPVRAEVFWGFAITPLPLPKSADPHPQGADDYTFLQSHTVPAAGRRPAGDYWLIACDAPDPYISIYHPFLIGVNKATNAIESFLPPHSHTMIFPVNKSVEAFVESLWIHRLFCKRYWDGPQISEAAEAALVRDLWAALETTDPEAFLKPDDVMQPRGFWALMIDSYREMVGGADSEQKQSEGRDA</sequence>
<name>A0A402D0P4_9BACT</name>
<evidence type="ECO:0000313" key="1">
    <source>
        <dbReference type="EMBL" id="BDI33533.1"/>
    </source>
</evidence>
<protein>
    <submittedName>
        <fullName evidence="1">Uncharacterized protein</fullName>
    </submittedName>
</protein>
<proteinExistence type="predicted"/>
<dbReference type="Pfam" id="PF14435">
    <property type="entry name" value="SUKH-4"/>
    <property type="match status" value="1"/>
</dbReference>
<gene>
    <name evidence="1" type="ORF">CCAX7_55840</name>
</gene>
<organism evidence="1 2">
    <name type="scientific">Capsulimonas corticalis</name>
    <dbReference type="NCBI Taxonomy" id="2219043"/>
    <lineage>
        <taxon>Bacteria</taxon>
        <taxon>Bacillati</taxon>
        <taxon>Armatimonadota</taxon>
        <taxon>Armatimonadia</taxon>
        <taxon>Capsulimonadales</taxon>
        <taxon>Capsulimonadaceae</taxon>
        <taxon>Capsulimonas</taxon>
    </lineage>
</organism>
<dbReference type="InterPro" id="IPR025851">
    <property type="entry name" value="SUKH-4"/>
</dbReference>